<feature type="region of interest" description="Disordered" evidence="1">
    <location>
        <begin position="77"/>
        <end position="103"/>
    </location>
</feature>
<reference evidence="3" key="1">
    <citation type="submission" date="2020-02" db="EMBL/GenBank/DDBJ databases">
        <authorList>
            <person name="Meier V. D."/>
        </authorList>
    </citation>
    <scope>NUCLEOTIDE SEQUENCE</scope>
    <source>
        <strain evidence="3">AVDCRST_MAG26</strain>
    </source>
</reference>
<evidence type="ECO:0000256" key="2">
    <source>
        <dbReference type="SAM" id="Phobius"/>
    </source>
</evidence>
<feature type="transmembrane region" description="Helical" evidence="2">
    <location>
        <begin position="51"/>
        <end position="71"/>
    </location>
</feature>
<dbReference type="EMBL" id="CADCTK010000474">
    <property type="protein sequence ID" value="CAA9255340.1"/>
    <property type="molecule type" value="Genomic_DNA"/>
</dbReference>
<accession>A0A6J4INX4</accession>
<proteinExistence type="predicted"/>
<organism evidence="3">
    <name type="scientific">uncultured Chloroflexia bacterium</name>
    <dbReference type="NCBI Taxonomy" id="1672391"/>
    <lineage>
        <taxon>Bacteria</taxon>
        <taxon>Bacillati</taxon>
        <taxon>Chloroflexota</taxon>
        <taxon>Chloroflexia</taxon>
        <taxon>environmental samples</taxon>
    </lineage>
</organism>
<sequence length="139" mass="15049">MPITGQTPQPGKQEPRRSPNLSWIIFLLILARPIWTMVRSIIPPQVANNDIFAVVVGVLVLGVFFFTVARLGRGRNADTRLPTGPRQVRSSTTPRASVPRPVLPAGGPRFEPIITGKVMFAGVVLLAIFAAVFLLLVTG</sequence>
<evidence type="ECO:0000256" key="1">
    <source>
        <dbReference type="SAM" id="MobiDB-lite"/>
    </source>
</evidence>
<feature type="transmembrane region" description="Helical" evidence="2">
    <location>
        <begin position="21"/>
        <end position="39"/>
    </location>
</feature>
<keyword evidence="2" id="KW-0472">Membrane</keyword>
<name>A0A6J4INX4_9CHLR</name>
<keyword evidence="2" id="KW-0812">Transmembrane</keyword>
<feature type="transmembrane region" description="Helical" evidence="2">
    <location>
        <begin position="118"/>
        <end position="137"/>
    </location>
</feature>
<keyword evidence="2" id="KW-1133">Transmembrane helix</keyword>
<evidence type="ECO:0000313" key="3">
    <source>
        <dbReference type="EMBL" id="CAA9255340.1"/>
    </source>
</evidence>
<gene>
    <name evidence="3" type="ORF">AVDCRST_MAG26-2073</name>
</gene>
<protein>
    <submittedName>
        <fullName evidence="3">Uncharacterized protein</fullName>
    </submittedName>
</protein>
<dbReference type="AlphaFoldDB" id="A0A6J4INX4"/>